<evidence type="ECO:0000259" key="1">
    <source>
        <dbReference type="Pfam" id="PF04717"/>
    </source>
</evidence>
<dbReference type="Gene3D" id="2.40.50.230">
    <property type="entry name" value="Gp5 N-terminal domain"/>
    <property type="match status" value="1"/>
</dbReference>
<proteinExistence type="predicted"/>
<dbReference type="InterPro" id="IPR006531">
    <property type="entry name" value="Gp5/Vgr_OB"/>
</dbReference>
<dbReference type="RefSeq" id="WP_137696792.1">
    <property type="nucleotide sequence ID" value="NZ_CP061336.1"/>
</dbReference>
<sequence length="639" mass="69803">MAIEILNSKGRESFSFDELESKYYNFYAPAFEVICGLFNKTELVKMKGMAITEITVDRSVEKADMCTFSVCNAYDMASSDFNKDWIDNYLAIGNFIEVKMGYGDKLTTVFKGLITSVKFDFPSEGSPIVSVECHDKSYLMMKHKLSFAWHLLPYSAVAIIFAGLYGLDFDVDFSVDIHDTIQQENESNYSFLQRLASMIGYEFFISGDTLYFRTPYTGSDNPITTLKWGKSLKSFSPEFDLADQACAVITRGYDEILEQAVIGLAGYVTAPGIDSQKIKNIMKNLFMGNVIDYEYNREIGSFFEAERVALYKMKERLMKFLSGRGECIGLPELSPGRFIKIEGLGSQLSNTYYITSVTHNISESGYLTQFEVGKGNEDLFGAISNGIKNMNKAGQGGMAGEGSISKSGVSIGTVISNIDPLGLGRVRVAYSMREGSDLFMDDSGWARVAVPYAGASKGTYFIPDIGDEVLVAFGEGALECPYVIGSLWSMKKRPPVIDPLNLKHVIKSRLGNTITINDTPSQPSISLKTVTGQTVELQDTPPKIKISDATGLNAVEIDGVTNAVTVKGNMKAEIKSNACQISLDSVQQSVKISGPLSVNIESSAQVGIKGALINIEAGQALNLKSGGVLMINGTMVKIN</sequence>
<feature type="domain" description="Gp5/Type VI secretion system Vgr protein OB-fold" evidence="1">
    <location>
        <begin position="411"/>
        <end position="488"/>
    </location>
</feature>
<dbReference type="Proteomes" id="UP000306409">
    <property type="component" value="Chromosome"/>
</dbReference>
<gene>
    <name evidence="2" type="ORF">EHE19_014295</name>
</gene>
<reference evidence="2 3" key="1">
    <citation type="submission" date="2020-09" db="EMBL/GenBank/DDBJ databases">
        <title>Characterization and genome sequencing of Ruminiclostridium sp. nov. MA18.</title>
        <authorList>
            <person name="Rettenmaier R."/>
            <person name="Kowollik M.-L."/>
            <person name="Liebl W."/>
            <person name="Zverlov V."/>
        </authorList>
    </citation>
    <scope>NUCLEOTIDE SEQUENCE [LARGE SCALE GENOMIC DNA]</scope>
    <source>
        <strain evidence="2 3">MA18</strain>
    </source>
</reference>
<name>A0A4U7JJ27_9FIRM</name>
<evidence type="ECO:0000313" key="3">
    <source>
        <dbReference type="Proteomes" id="UP000306409"/>
    </source>
</evidence>
<accession>A0A4U7JJ27</accession>
<evidence type="ECO:0000313" key="2">
    <source>
        <dbReference type="EMBL" id="QNU66044.1"/>
    </source>
</evidence>
<dbReference type="InterPro" id="IPR037026">
    <property type="entry name" value="Vgr_OB-fold_dom_sf"/>
</dbReference>
<dbReference type="KEGG" id="rher:EHE19_014295"/>
<dbReference type="Pfam" id="PF04717">
    <property type="entry name" value="Phage_base_V"/>
    <property type="match status" value="1"/>
</dbReference>
<dbReference type="AlphaFoldDB" id="A0A4U7JJ27"/>
<dbReference type="SUPFAM" id="SSF69255">
    <property type="entry name" value="gp5 N-terminal domain-like"/>
    <property type="match status" value="1"/>
</dbReference>
<dbReference type="OrthoDB" id="2641038at2"/>
<protein>
    <recommendedName>
        <fullName evidence="1">Gp5/Type VI secretion system Vgr protein OB-fold domain-containing protein</fullName>
    </recommendedName>
</protein>
<dbReference type="SUPFAM" id="SSF69279">
    <property type="entry name" value="Phage tail proteins"/>
    <property type="match status" value="1"/>
</dbReference>
<keyword evidence="3" id="KW-1185">Reference proteome</keyword>
<dbReference type="EMBL" id="CP061336">
    <property type="protein sequence ID" value="QNU66044.1"/>
    <property type="molecule type" value="Genomic_DNA"/>
</dbReference>
<organism evidence="2 3">
    <name type="scientific">Ruminiclostridium herbifermentans</name>
    <dbReference type="NCBI Taxonomy" id="2488810"/>
    <lineage>
        <taxon>Bacteria</taxon>
        <taxon>Bacillati</taxon>
        <taxon>Bacillota</taxon>
        <taxon>Clostridia</taxon>
        <taxon>Eubacteriales</taxon>
        <taxon>Oscillospiraceae</taxon>
        <taxon>Ruminiclostridium</taxon>
    </lineage>
</organism>